<organism evidence="7 8">
    <name type="scientific">Rhizorhabdus dicambivorans</name>
    <dbReference type="NCBI Taxonomy" id="1850238"/>
    <lineage>
        <taxon>Bacteria</taxon>
        <taxon>Pseudomonadati</taxon>
        <taxon>Pseudomonadota</taxon>
        <taxon>Alphaproteobacteria</taxon>
        <taxon>Sphingomonadales</taxon>
        <taxon>Sphingomonadaceae</taxon>
        <taxon>Rhizorhabdus</taxon>
    </lineage>
</organism>
<dbReference type="GO" id="GO:0016702">
    <property type="term" value="F:oxidoreductase activity, acting on single donors with incorporation of molecular oxygen, incorporation of two atoms of oxygen"/>
    <property type="evidence" value="ECO:0007669"/>
    <property type="project" value="UniProtKB-ARBA"/>
</dbReference>
<keyword evidence="3" id="KW-0479">Metal-binding</keyword>
<accession>A0A2A4G135</accession>
<dbReference type="Gene3D" id="3.40.830.10">
    <property type="entry name" value="LigB-like"/>
    <property type="match status" value="1"/>
</dbReference>
<dbReference type="KEGG" id="rdi:CMV14_01915"/>
<dbReference type="InterPro" id="IPR014436">
    <property type="entry name" value="Extradiol_dOase_DODA"/>
</dbReference>
<dbReference type="Proteomes" id="UP000218934">
    <property type="component" value="Unassembled WGS sequence"/>
</dbReference>
<comment type="cofactor">
    <cofactor evidence="1">
        <name>Zn(2+)</name>
        <dbReference type="ChEBI" id="CHEBI:29105"/>
    </cofactor>
</comment>
<sequence length="272" mass="29603">MQRSRADLGSMTQRQPSLYIPHGGGPCFFMDDPAGTWTGMETFLKELPGRLPEPPRAILIVSGHWESEGFLFGAHPRPELIFDYYGFPPHTYQLSWPAPGDPALAERAAGLLRAAGYATGTDPDRGIDHGVFVPLKVAFPDADVPVVEMSLDQGLDPMLAWSAGRALRPLRDEGVLILGAGMSFHNLPAYRRPQASEPSIAFDDWLADAIAEPEGRGERLAGWVNAPAARFAHPREEHLLPLMVAAGASKGPGRRVYGEMVMDTMISGFEFA</sequence>
<dbReference type="EMBL" id="NWUF01000003">
    <property type="protein sequence ID" value="PCE43701.1"/>
    <property type="molecule type" value="Genomic_DNA"/>
</dbReference>
<dbReference type="OrthoDB" id="9790889at2"/>
<dbReference type="PANTHER" id="PTHR30096">
    <property type="entry name" value="4,5-DOPA DIOXYGENASE EXTRADIOL-LIKE PROTEIN"/>
    <property type="match status" value="1"/>
</dbReference>
<dbReference type="PANTHER" id="PTHR30096:SF0">
    <property type="entry name" value="4,5-DOPA DIOXYGENASE EXTRADIOL-LIKE PROTEIN"/>
    <property type="match status" value="1"/>
</dbReference>
<gene>
    <name evidence="7" type="ORF">COO09_04235</name>
</gene>
<evidence type="ECO:0000256" key="4">
    <source>
        <dbReference type="ARBA" id="ARBA00022833"/>
    </source>
</evidence>
<feature type="domain" description="Extradiol ring-cleavage dioxygenase class III enzyme subunit B" evidence="6">
    <location>
        <begin position="45"/>
        <end position="251"/>
    </location>
</feature>
<evidence type="ECO:0000256" key="1">
    <source>
        <dbReference type="ARBA" id="ARBA00001947"/>
    </source>
</evidence>
<dbReference type="InterPro" id="IPR004183">
    <property type="entry name" value="Xdiol_dOase_suB"/>
</dbReference>
<evidence type="ECO:0000259" key="6">
    <source>
        <dbReference type="Pfam" id="PF02900"/>
    </source>
</evidence>
<name>A0A2A4G135_9SPHN</name>
<proteinExistence type="inferred from homology"/>
<keyword evidence="8" id="KW-1185">Reference proteome</keyword>
<evidence type="ECO:0000313" key="7">
    <source>
        <dbReference type="EMBL" id="PCE43701.1"/>
    </source>
</evidence>
<dbReference type="GO" id="GO:0008270">
    <property type="term" value="F:zinc ion binding"/>
    <property type="evidence" value="ECO:0007669"/>
    <property type="project" value="InterPro"/>
</dbReference>
<evidence type="ECO:0000313" key="8">
    <source>
        <dbReference type="Proteomes" id="UP000218934"/>
    </source>
</evidence>
<comment type="caution">
    <text evidence="7">The sequence shown here is derived from an EMBL/GenBank/DDBJ whole genome shotgun (WGS) entry which is preliminary data.</text>
</comment>
<reference evidence="7 8" key="1">
    <citation type="submission" date="2017-09" db="EMBL/GenBank/DDBJ databases">
        <title>The Catabolism of 3,6-Dichlorosalicylic acid is Initiated by the Cytochrome P450 Monooxygenase DsmABC in Rhizorhabdus dicambivorans Ndbn-20.</title>
        <authorList>
            <person name="Na L."/>
        </authorList>
    </citation>
    <scope>NUCLEOTIDE SEQUENCE [LARGE SCALE GENOMIC DNA]</scope>
    <source>
        <strain evidence="7 8">Ndbn-20m</strain>
    </source>
</reference>
<dbReference type="SUPFAM" id="SSF53213">
    <property type="entry name" value="LigB-like"/>
    <property type="match status" value="1"/>
</dbReference>
<keyword evidence="7" id="KW-0223">Dioxygenase</keyword>
<dbReference type="GO" id="GO:0008198">
    <property type="term" value="F:ferrous iron binding"/>
    <property type="evidence" value="ECO:0007669"/>
    <property type="project" value="InterPro"/>
</dbReference>
<evidence type="ECO:0000256" key="3">
    <source>
        <dbReference type="ARBA" id="ARBA00022723"/>
    </source>
</evidence>
<evidence type="ECO:0000256" key="2">
    <source>
        <dbReference type="ARBA" id="ARBA00007581"/>
    </source>
</evidence>
<dbReference type="PIRSF" id="PIRSF006157">
    <property type="entry name" value="Doxgns_DODA"/>
    <property type="match status" value="1"/>
</dbReference>
<dbReference type="Pfam" id="PF02900">
    <property type="entry name" value="LigB"/>
    <property type="match status" value="1"/>
</dbReference>
<evidence type="ECO:0000256" key="5">
    <source>
        <dbReference type="ARBA" id="ARBA00023002"/>
    </source>
</evidence>
<keyword evidence="4" id="KW-0862">Zinc</keyword>
<comment type="similarity">
    <text evidence="2">Belongs to the DODA-type extradiol aromatic ring-opening dioxygenase family.</text>
</comment>
<dbReference type="AlphaFoldDB" id="A0A2A4G135"/>
<protein>
    <submittedName>
        <fullName evidence="7">Dioxygenase</fullName>
    </submittedName>
</protein>
<keyword evidence="5" id="KW-0560">Oxidoreductase</keyword>
<dbReference type="CDD" id="cd07363">
    <property type="entry name" value="45_DOPA_Dioxygenase"/>
    <property type="match status" value="1"/>
</dbReference>
<dbReference type="RefSeq" id="WP_066960421.1">
    <property type="nucleotide sequence ID" value="NZ_CP023449.1"/>
</dbReference>